<proteinExistence type="predicted"/>
<protein>
    <submittedName>
        <fullName evidence="1">Uncharacterized protein</fullName>
    </submittedName>
</protein>
<accession>A0AAE7XHM6</accession>
<reference evidence="1 2" key="1">
    <citation type="submission" date="2021-06" db="EMBL/GenBank/DDBJ databases">
        <title>PemIK (PemK/PemI) type II TA system from Klebsiella pneumoniae clinical strains inhibits lytic phage.</title>
        <authorList>
            <person name="Bleriot I.I."/>
            <person name="Blasco L.L."/>
            <person name="Pacios O.O."/>
            <person name="Fernandez-Garcia L.L."/>
            <person name="Ambroa A.A."/>
            <person name="Lopez M.M."/>
            <person name="Gonzalez-Bardanca M.M."/>
            <person name="Fernandez-Cuenca F.F."/>
            <person name="Oteo J.J."/>
            <person name="Pascual A.A."/>
            <person name="Martinez-Martinez L.L."/>
            <person name="Domingo-Calpa P.P."/>
            <person name="Wood T.T.K."/>
            <person name="Tomas M.M."/>
        </authorList>
    </citation>
    <scope>NUCLEOTIDE SEQUENCE [LARGE SCALE GENOMIC DNA]</scope>
</reference>
<dbReference type="EMBL" id="MZ428222">
    <property type="protein sequence ID" value="QZE50499.1"/>
    <property type="molecule type" value="Genomic_DNA"/>
</dbReference>
<evidence type="ECO:0000313" key="2">
    <source>
        <dbReference type="Proteomes" id="UP000828393"/>
    </source>
</evidence>
<dbReference type="Proteomes" id="UP000828393">
    <property type="component" value="Segment"/>
</dbReference>
<organism evidence="1 2">
    <name type="scientific">Klebsiella phage vB_KpnS-VAC4</name>
    <dbReference type="NCBI Taxonomy" id="2864362"/>
    <lineage>
        <taxon>Viruses</taxon>
        <taxon>Duplodnaviria</taxon>
        <taxon>Heunggongvirae</taxon>
        <taxon>Uroviricota</taxon>
        <taxon>Caudoviricetes</taxon>
        <taxon>Drexlerviridae</taxon>
        <taxon>Webervirus</taxon>
        <taxon>Webervirus VAC4</taxon>
    </lineage>
</organism>
<evidence type="ECO:0000313" key="1">
    <source>
        <dbReference type="EMBL" id="QZE50499.1"/>
    </source>
</evidence>
<name>A0AAE7XHM6_9CAUD</name>
<sequence>MEVFMAYGFQSWDANGNPNNYGIVPVSVAGYIALTQGQKSGTWSYNVPSGLRLGFFWVANQDQYGTSKRRITVSGNQIVVSDAPDNALESGVYPATQGFIVVQIMS</sequence>
<keyword evidence="2" id="KW-1185">Reference proteome</keyword>